<evidence type="ECO:0000259" key="7">
    <source>
        <dbReference type="Pfam" id="PF00892"/>
    </source>
</evidence>
<keyword evidence="4 6" id="KW-1133">Transmembrane helix</keyword>
<feature type="domain" description="EamA" evidence="7">
    <location>
        <begin position="194"/>
        <end position="330"/>
    </location>
</feature>
<dbReference type="GO" id="GO:0005886">
    <property type="term" value="C:plasma membrane"/>
    <property type="evidence" value="ECO:0007669"/>
    <property type="project" value="UniProtKB-SubCell"/>
</dbReference>
<dbReference type="PANTHER" id="PTHR42920">
    <property type="entry name" value="OS03G0707200 PROTEIN-RELATED"/>
    <property type="match status" value="1"/>
</dbReference>
<comment type="subcellular location">
    <subcellularLocation>
        <location evidence="1">Cell membrane</location>
        <topology evidence="1">Multi-pass membrane protein</topology>
    </subcellularLocation>
</comment>
<feature type="transmembrane region" description="Helical" evidence="6">
    <location>
        <begin position="192"/>
        <end position="211"/>
    </location>
</feature>
<feature type="transmembrane region" description="Helical" evidence="6">
    <location>
        <begin position="256"/>
        <end position="275"/>
    </location>
</feature>
<gene>
    <name evidence="8" type="ORF">QNI16_29530</name>
</gene>
<name>A0AAE3QSL5_9BACT</name>
<feature type="transmembrane region" description="Helical" evidence="6">
    <location>
        <begin position="12"/>
        <end position="34"/>
    </location>
</feature>
<evidence type="ECO:0000313" key="8">
    <source>
        <dbReference type="EMBL" id="MDJ1484677.1"/>
    </source>
</evidence>
<protein>
    <submittedName>
        <fullName evidence="8">DMT family transporter</fullName>
    </submittedName>
</protein>
<dbReference type="SUPFAM" id="SSF103481">
    <property type="entry name" value="Multidrug resistance efflux transporter EmrE"/>
    <property type="match status" value="2"/>
</dbReference>
<keyword evidence="5 6" id="KW-0472">Membrane</keyword>
<dbReference type="Proteomes" id="UP001241110">
    <property type="component" value="Unassembled WGS sequence"/>
</dbReference>
<dbReference type="InterPro" id="IPR000620">
    <property type="entry name" value="EamA_dom"/>
</dbReference>
<evidence type="ECO:0000256" key="3">
    <source>
        <dbReference type="ARBA" id="ARBA00022692"/>
    </source>
</evidence>
<sequence length="332" mass="36235">MTTKSASVTTSINPLLGIIAVFFSALLFSAKAVMIKLAFRYPVDPVSLLCLRMVFSLPFFVGVALYVNRKTWLPKLPLLGRELGGVTEKTNLAENAESESQSRLTLTDYGKLAGLGILGYYAASILDFWGLQYVSAGLERLILFVYPTLVVVISWSVFKKPIGRTEVFALVLTYAGMLVVFSGQSFLKQTNIWMGAFLIFGSALTYAIYLVGSGRMIPRFGAVRFNAYAMIVSSFAVILHYLISYPESLWHFPAQVYYYGMALAIFSTVIPTFLVTAGIKIIGAGRAAIVASIGPVSTIVLGYFFLNETVELREGIGTVLVLAGVLLVSTKK</sequence>
<dbReference type="InterPro" id="IPR051258">
    <property type="entry name" value="Diverse_Substrate_Transporter"/>
</dbReference>
<dbReference type="AlphaFoldDB" id="A0AAE3QSL5"/>
<feature type="transmembrane region" description="Helical" evidence="6">
    <location>
        <begin position="112"/>
        <end position="129"/>
    </location>
</feature>
<evidence type="ECO:0000256" key="1">
    <source>
        <dbReference type="ARBA" id="ARBA00004651"/>
    </source>
</evidence>
<reference evidence="8" key="1">
    <citation type="submission" date="2023-05" db="EMBL/GenBank/DDBJ databases">
        <authorList>
            <person name="Zhang X."/>
        </authorList>
    </citation>
    <scope>NUCLEOTIDE SEQUENCE</scope>
    <source>
        <strain evidence="8">YF14B1</strain>
    </source>
</reference>
<dbReference type="RefSeq" id="WP_313986295.1">
    <property type="nucleotide sequence ID" value="NZ_JASJOS010000016.1"/>
</dbReference>
<feature type="transmembrane region" description="Helical" evidence="6">
    <location>
        <begin position="312"/>
        <end position="330"/>
    </location>
</feature>
<dbReference type="EMBL" id="JASJOS010000016">
    <property type="protein sequence ID" value="MDJ1484677.1"/>
    <property type="molecule type" value="Genomic_DNA"/>
</dbReference>
<evidence type="ECO:0000256" key="2">
    <source>
        <dbReference type="ARBA" id="ARBA00022475"/>
    </source>
</evidence>
<feature type="transmembrane region" description="Helical" evidence="6">
    <location>
        <begin position="141"/>
        <end position="158"/>
    </location>
</feature>
<evidence type="ECO:0000256" key="4">
    <source>
        <dbReference type="ARBA" id="ARBA00022989"/>
    </source>
</evidence>
<feature type="domain" description="EamA" evidence="7">
    <location>
        <begin position="104"/>
        <end position="181"/>
    </location>
</feature>
<feature type="transmembrane region" description="Helical" evidence="6">
    <location>
        <begin position="223"/>
        <end position="244"/>
    </location>
</feature>
<organism evidence="8 9">
    <name type="scientific">Xanthocytophaga flava</name>
    <dbReference type="NCBI Taxonomy" id="3048013"/>
    <lineage>
        <taxon>Bacteria</taxon>
        <taxon>Pseudomonadati</taxon>
        <taxon>Bacteroidota</taxon>
        <taxon>Cytophagia</taxon>
        <taxon>Cytophagales</taxon>
        <taxon>Rhodocytophagaceae</taxon>
        <taxon>Xanthocytophaga</taxon>
    </lineage>
</organism>
<feature type="transmembrane region" description="Helical" evidence="6">
    <location>
        <begin position="46"/>
        <end position="67"/>
    </location>
</feature>
<keyword evidence="2" id="KW-1003">Cell membrane</keyword>
<evidence type="ECO:0000256" key="5">
    <source>
        <dbReference type="ARBA" id="ARBA00023136"/>
    </source>
</evidence>
<accession>A0AAE3QSL5</accession>
<comment type="caution">
    <text evidence="8">The sequence shown here is derived from an EMBL/GenBank/DDBJ whole genome shotgun (WGS) entry which is preliminary data.</text>
</comment>
<dbReference type="InterPro" id="IPR037185">
    <property type="entry name" value="EmrE-like"/>
</dbReference>
<dbReference type="Gene3D" id="1.10.3730.20">
    <property type="match status" value="1"/>
</dbReference>
<feature type="transmembrane region" description="Helical" evidence="6">
    <location>
        <begin position="287"/>
        <end position="306"/>
    </location>
</feature>
<keyword evidence="3 6" id="KW-0812">Transmembrane</keyword>
<dbReference type="Pfam" id="PF00892">
    <property type="entry name" value="EamA"/>
    <property type="match status" value="2"/>
</dbReference>
<feature type="transmembrane region" description="Helical" evidence="6">
    <location>
        <begin position="167"/>
        <end position="186"/>
    </location>
</feature>
<evidence type="ECO:0000313" key="9">
    <source>
        <dbReference type="Proteomes" id="UP001241110"/>
    </source>
</evidence>
<evidence type="ECO:0000256" key="6">
    <source>
        <dbReference type="SAM" id="Phobius"/>
    </source>
</evidence>
<proteinExistence type="predicted"/>
<dbReference type="PANTHER" id="PTHR42920:SF5">
    <property type="entry name" value="EAMA DOMAIN-CONTAINING PROTEIN"/>
    <property type="match status" value="1"/>
</dbReference>